<sequence>MPSKGVSKTSGSKPDSIDKLKKVAEDTSLSSQKLESAHRQAIMSDANPNMSTKSYSDESNSDQTQQNVTVDDNSTPHPDKPIRSIEGDEGNEIEMTDFGANRNVDDQREPTQNGSLDVVQNDPNHSDVRSSREQSVGSLAGGLRRLAILDPPMKKNKGRITQSPSPDPNEVVDGWGTLSNSNFVIVQEGPTAYAKYTFKWRHGYTNKTTANISDRHFRVTDIEDYVDGKWKKRYGRENVVCFSGAAIQDNVAQSSTRSPCSWLRVEWTGTFVDSKTQCRSVMLWAGGENEKVKEIWDAQERDYVAWAQKQPQSDNRSRSTTPCPLNDSVMRLRQRRATPWRATSRWETPEIRVSSPADDGHSARPSSQRNDVVGTRSNLVSVAEDTESVDPAASSKLPYTTTSNGKNNQDTPGHEGQPPIVEISWAEFIKEQGSEKWVNMDPSERQIQEVKALALYKIYKATMLQNTEIVVKDLDRPDSTEEDL</sequence>
<proteinExistence type="predicted"/>
<dbReference type="EMBL" id="JAQIZZ010000006">
    <property type="protein sequence ID" value="KAJ5537481.1"/>
    <property type="molecule type" value="Genomic_DNA"/>
</dbReference>
<feature type="region of interest" description="Disordered" evidence="1">
    <location>
        <begin position="307"/>
        <end position="418"/>
    </location>
</feature>
<name>A0AAD6CRK5_9EURO</name>
<feature type="compositionally biased region" description="Polar residues" evidence="1">
    <location>
        <begin position="309"/>
        <end position="323"/>
    </location>
</feature>
<keyword evidence="3" id="KW-1185">Reference proteome</keyword>
<feature type="compositionally biased region" description="Polar residues" evidence="1">
    <location>
        <begin position="46"/>
        <end position="76"/>
    </location>
</feature>
<organism evidence="2 3">
    <name type="scientific">Penicillium frequentans</name>
    <dbReference type="NCBI Taxonomy" id="3151616"/>
    <lineage>
        <taxon>Eukaryota</taxon>
        <taxon>Fungi</taxon>
        <taxon>Dikarya</taxon>
        <taxon>Ascomycota</taxon>
        <taxon>Pezizomycotina</taxon>
        <taxon>Eurotiomycetes</taxon>
        <taxon>Eurotiomycetidae</taxon>
        <taxon>Eurotiales</taxon>
        <taxon>Aspergillaceae</taxon>
        <taxon>Penicillium</taxon>
    </lineage>
</organism>
<dbReference type="AlphaFoldDB" id="A0AAD6CRK5"/>
<protein>
    <submittedName>
        <fullName evidence="2">Uncharacterized protein</fullName>
    </submittedName>
</protein>
<feature type="compositionally biased region" description="Polar residues" evidence="1">
    <location>
        <begin position="1"/>
        <end position="13"/>
    </location>
</feature>
<accession>A0AAD6CRK5</accession>
<reference evidence="2 3" key="1">
    <citation type="journal article" date="2023" name="IMA Fungus">
        <title>Comparative genomic study of the Penicillium genus elucidates a diverse pangenome and 15 lateral gene transfer events.</title>
        <authorList>
            <person name="Petersen C."/>
            <person name="Sorensen T."/>
            <person name="Nielsen M.R."/>
            <person name="Sondergaard T.E."/>
            <person name="Sorensen J.L."/>
            <person name="Fitzpatrick D.A."/>
            <person name="Frisvad J.C."/>
            <person name="Nielsen K.L."/>
        </authorList>
    </citation>
    <scope>NUCLEOTIDE SEQUENCE [LARGE SCALE GENOMIC DNA]</scope>
    <source>
        <strain evidence="2 3">IBT 35679</strain>
    </source>
</reference>
<comment type="caution">
    <text evidence="2">The sequence shown here is derived from an EMBL/GenBank/DDBJ whole genome shotgun (WGS) entry which is preliminary data.</text>
</comment>
<dbReference type="Proteomes" id="UP001220324">
    <property type="component" value="Unassembled WGS sequence"/>
</dbReference>
<evidence type="ECO:0000313" key="3">
    <source>
        <dbReference type="Proteomes" id="UP001220324"/>
    </source>
</evidence>
<feature type="region of interest" description="Disordered" evidence="1">
    <location>
        <begin position="1"/>
        <end position="137"/>
    </location>
</feature>
<gene>
    <name evidence="2" type="ORF">N7494_006960</name>
</gene>
<feature type="compositionally biased region" description="Basic and acidic residues" evidence="1">
    <location>
        <begin position="15"/>
        <end position="25"/>
    </location>
</feature>
<feature type="compositionally biased region" description="Polar residues" evidence="1">
    <location>
        <begin position="397"/>
        <end position="411"/>
    </location>
</feature>
<evidence type="ECO:0000256" key="1">
    <source>
        <dbReference type="SAM" id="MobiDB-lite"/>
    </source>
</evidence>
<feature type="compositionally biased region" description="Basic and acidic residues" evidence="1">
    <location>
        <begin position="77"/>
        <end position="86"/>
    </location>
</feature>
<feature type="compositionally biased region" description="Polar residues" evidence="1">
    <location>
        <begin position="364"/>
        <end position="380"/>
    </location>
</feature>
<evidence type="ECO:0000313" key="2">
    <source>
        <dbReference type="EMBL" id="KAJ5537481.1"/>
    </source>
</evidence>